<protein>
    <recommendedName>
        <fullName evidence="2">Transposase</fullName>
    </recommendedName>
</protein>
<proteinExistence type="predicted"/>
<evidence type="ECO:0008006" key="2">
    <source>
        <dbReference type="Google" id="ProtNLM"/>
    </source>
</evidence>
<reference evidence="1" key="2">
    <citation type="submission" date="2024-05" db="EMBL/GenBank/DDBJ databases">
        <authorList>
            <person name="Matrishin C.B."/>
            <person name="Kauffman K.M."/>
        </authorList>
    </citation>
    <scope>NUCLEOTIDE SEQUENCE</scope>
</reference>
<dbReference type="EMBL" id="BK068106">
    <property type="protein sequence ID" value="DBA55948.1"/>
    <property type="molecule type" value="Genomic_DNA"/>
</dbReference>
<name>A0AAT9J901_9CAUD</name>
<organism evidence="1">
    <name type="scientific">Porphyromonas phage phage025a_SJD11</name>
    <dbReference type="NCBI Taxonomy" id="3154115"/>
    <lineage>
        <taxon>Viruses</taxon>
        <taxon>Duplodnaviria</taxon>
        <taxon>Heunggongvirae</taxon>
        <taxon>Uroviricota</taxon>
        <taxon>Caudoviricetes</taxon>
        <taxon>Nixviridae</taxon>
        <taxon>Haasevirus</taxon>
        <taxon>Haasevirus pging00R</taxon>
    </lineage>
</organism>
<accession>A0AAT9J901</accession>
<evidence type="ECO:0000313" key="1">
    <source>
        <dbReference type="EMBL" id="DBA55948.1"/>
    </source>
</evidence>
<reference evidence="1" key="1">
    <citation type="journal article" date="2023" name="Microbiome">
        <title>Phages are unrecognized players in the ecology of the oral pathogen Porphyromonas gingivalis.</title>
        <authorList>
            <person name="Matrishin C.B."/>
            <person name="Haase E.M."/>
            <person name="Dewhirst F.E."/>
            <person name="Mark Welch J.L."/>
            <person name="Miranda-Sanchez F."/>
            <person name="Chen T."/>
            <person name="MacFarland D.C."/>
            <person name="Kauffman K.M."/>
        </authorList>
    </citation>
    <scope>NUCLEOTIDE SEQUENCE</scope>
</reference>
<sequence>MKTIKQFKVTTTFGTAYLVMARSQKEAKEIVMSQYLKGCDYKKSDLKATSTL</sequence>